<evidence type="ECO:0000313" key="2">
    <source>
        <dbReference type="EMBL" id="KAL2471652.1"/>
    </source>
</evidence>
<reference evidence="3" key="1">
    <citation type="submission" date="2024-07" db="EMBL/GenBank/DDBJ databases">
        <title>Two chromosome-level genome assemblies of Korean endemic species Abeliophyllum distichum and Forsythia ovata (Oleaceae).</title>
        <authorList>
            <person name="Jang H."/>
        </authorList>
    </citation>
    <scope>NUCLEOTIDE SEQUENCE [LARGE SCALE GENOMIC DNA]</scope>
</reference>
<proteinExistence type="predicted"/>
<keyword evidence="1" id="KW-0812">Transmembrane</keyword>
<keyword evidence="1" id="KW-1133">Transmembrane helix</keyword>
<sequence length="136" mass="15836">MQCTYRELRAYEIKGTYQLQTKAHLNATIFSLCRRGCTRVFIFEKPAVVQILYLSPRNALKWNDLQSRWLGGEKTWMIFIGFTLKSCSHGGYNTERAQQFRKKMGHENGLGCLIFLFTFAANVTSAMDRYYSTPKR</sequence>
<evidence type="ECO:0000313" key="3">
    <source>
        <dbReference type="Proteomes" id="UP001604336"/>
    </source>
</evidence>
<keyword evidence="1" id="KW-0472">Membrane</keyword>
<dbReference type="AlphaFoldDB" id="A0ABD1Q749"/>
<organism evidence="2 3">
    <name type="scientific">Abeliophyllum distichum</name>
    <dbReference type="NCBI Taxonomy" id="126358"/>
    <lineage>
        <taxon>Eukaryota</taxon>
        <taxon>Viridiplantae</taxon>
        <taxon>Streptophyta</taxon>
        <taxon>Embryophyta</taxon>
        <taxon>Tracheophyta</taxon>
        <taxon>Spermatophyta</taxon>
        <taxon>Magnoliopsida</taxon>
        <taxon>eudicotyledons</taxon>
        <taxon>Gunneridae</taxon>
        <taxon>Pentapetalae</taxon>
        <taxon>asterids</taxon>
        <taxon>lamiids</taxon>
        <taxon>Lamiales</taxon>
        <taxon>Oleaceae</taxon>
        <taxon>Forsythieae</taxon>
        <taxon>Abeliophyllum</taxon>
    </lineage>
</organism>
<evidence type="ECO:0000256" key="1">
    <source>
        <dbReference type="SAM" id="Phobius"/>
    </source>
</evidence>
<accession>A0ABD1Q749</accession>
<feature type="transmembrane region" description="Helical" evidence="1">
    <location>
        <begin position="109"/>
        <end position="127"/>
    </location>
</feature>
<comment type="caution">
    <text evidence="2">The sequence shown here is derived from an EMBL/GenBank/DDBJ whole genome shotgun (WGS) entry which is preliminary data.</text>
</comment>
<protein>
    <submittedName>
        <fullName evidence="2">Uncharacterized protein</fullName>
    </submittedName>
</protein>
<dbReference type="Proteomes" id="UP001604336">
    <property type="component" value="Unassembled WGS sequence"/>
</dbReference>
<name>A0ABD1Q749_9LAMI</name>
<gene>
    <name evidence="2" type="ORF">Adt_39788</name>
</gene>
<dbReference type="EMBL" id="JBFOLK010000012">
    <property type="protein sequence ID" value="KAL2471652.1"/>
    <property type="molecule type" value="Genomic_DNA"/>
</dbReference>
<keyword evidence="3" id="KW-1185">Reference proteome</keyword>